<evidence type="ECO:0000313" key="1">
    <source>
        <dbReference type="EMBL" id="KAJ8896122.1"/>
    </source>
</evidence>
<dbReference type="EMBL" id="JARBHB010000001">
    <property type="protein sequence ID" value="KAJ8896122.1"/>
    <property type="molecule type" value="Genomic_DNA"/>
</dbReference>
<dbReference type="Proteomes" id="UP001159363">
    <property type="component" value="Chromosome 1"/>
</dbReference>
<keyword evidence="2" id="KW-1185">Reference proteome</keyword>
<sequence length="158" mass="18680">MPLPSNYFLVFSLNTCLHDTELRRPTWESRVLVAWRHHVSLQYDNVQKQTPMSGSNNAFEEEAVNFGQQNTDRKKTCTQLSYSIGSWSQKNLNDYGTNMYFSFHPTLKGMSTKVKEAEEKLQTHRIVFFRQPCECGYMCVRWRDGQDIFPTHKREMRN</sequence>
<protein>
    <submittedName>
        <fullName evidence="1">Uncharacterized protein</fullName>
    </submittedName>
</protein>
<comment type="caution">
    <text evidence="1">The sequence shown here is derived from an EMBL/GenBank/DDBJ whole genome shotgun (WGS) entry which is preliminary data.</text>
</comment>
<gene>
    <name evidence="1" type="ORF">PR048_001464</name>
</gene>
<accession>A0ABQ9II53</accession>
<proteinExistence type="predicted"/>
<evidence type="ECO:0000313" key="2">
    <source>
        <dbReference type="Proteomes" id="UP001159363"/>
    </source>
</evidence>
<name>A0ABQ9II53_9NEOP</name>
<organism evidence="1 2">
    <name type="scientific">Dryococelus australis</name>
    <dbReference type="NCBI Taxonomy" id="614101"/>
    <lineage>
        <taxon>Eukaryota</taxon>
        <taxon>Metazoa</taxon>
        <taxon>Ecdysozoa</taxon>
        <taxon>Arthropoda</taxon>
        <taxon>Hexapoda</taxon>
        <taxon>Insecta</taxon>
        <taxon>Pterygota</taxon>
        <taxon>Neoptera</taxon>
        <taxon>Polyneoptera</taxon>
        <taxon>Phasmatodea</taxon>
        <taxon>Verophasmatodea</taxon>
        <taxon>Anareolatae</taxon>
        <taxon>Phasmatidae</taxon>
        <taxon>Eurycanthinae</taxon>
        <taxon>Dryococelus</taxon>
    </lineage>
</organism>
<reference evidence="1 2" key="1">
    <citation type="submission" date="2023-02" db="EMBL/GenBank/DDBJ databases">
        <title>LHISI_Scaffold_Assembly.</title>
        <authorList>
            <person name="Stuart O.P."/>
            <person name="Cleave R."/>
            <person name="Magrath M.J.L."/>
            <person name="Mikheyev A.S."/>
        </authorList>
    </citation>
    <scope>NUCLEOTIDE SEQUENCE [LARGE SCALE GENOMIC DNA]</scope>
    <source>
        <strain evidence="1">Daus_M_001</strain>
        <tissue evidence="1">Leg muscle</tissue>
    </source>
</reference>